<dbReference type="EMBL" id="AYKG01000008">
    <property type="protein sequence ID" value="ROO30985.1"/>
    <property type="molecule type" value="Genomic_DNA"/>
</dbReference>
<organism evidence="1 2">
    <name type="scientific">Salinisphaera japonica YTM-1</name>
    <dbReference type="NCBI Taxonomy" id="1209778"/>
    <lineage>
        <taxon>Bacteria</taxon>
        <taxon>Pseudomonadati</taxon>
        <taxon>Pseudomonadota</taxon>
        <taxon>Gammaproteobacteria</taxon>
        <taxon>Salinisphaerales</taxon>
        <taxon>Salinisphaeraceae</taxon>
        <taxon>Salinisphaera</taxon>
    </lineage>
</organism>
<dbReference type="OrthoDB" id="552954at2"/>
<gene>
    <name evidence="1" type="ORF">SAJA_03910</name>
</gene>
<name>A0A423PZE9_9GAMM</name>
<keyword evidence="2" id="KW-1185">Reference proteome</keyword>
<accession>A0A423PZE9</accession>
<dbReference type="Proteomes" id="UP000285310">
    <property type="component" value="Unassembled WGS sequence"/>
</dbReference>
<dbReference type="InParanoid" id="A0A423PZE9"/>
<comment type="caution">
    <text evidence="1">The sequence shown here is derived from an EMBL/GenBank/DDBJ whole genome shotgun (WGS) entry which is preliminary data.</text>
</comment>
<dbReference type="RefSeq" id="WP_123657333.1">
    <property type="nucleotide sequence ID" value="NZ_AYKG01000008.1"/>
</dbReference>
<evidence type="ECO:0000313" key="1">
    <source>
        <dbReference type="EMBL" id="ROO30985.1"/>
    </source>
</evidence>
<proteinExistence type="predicted"/>
<sequence length="230" mass="25208">MTTWTNNLSLSTLLEWVVQVDIDELSASIAADRAEQPGVTDAELIDQAFNKARRKTTLTALATGLPANPWVAVPAATLDVAMTLRTEIQAVARAALIHDPAFFDDEAAAWTLLVPVFGIGASSQFARSLGVAGTHHVTRALLQRYMAREGLRSFKRLMLRYFGLRVTRRGVITKSVPLVGAALGAGWNYVEMAGIRSRTRTFLDQRAFQRRLNPPGAPKRLEWSAPAEPV</sequence>
<protein>
    <submittedName>
        <fullName evidence="1">Uncharacterized protein</fullName>
    </submittedName>
</protein>
<reference evidence="1 2" key="1">
    <citation type="submission" date="2013-10" db="EMBL/GenBank/DDBJ databases">
        <title>Salinisphaera japonica YTM-1 Genome Sequencing.</title>
        <authorList>
            <person name="Lai Q."/>
            <person name="Li C."/>
            <person name="Shao Z."/>
        </authorList>
    </citation>
    <scope>NUCLEOTIDE SEQUENCE [LARGE SCALE GENOMIC DNA]</scope>
    <source>
        <strain evidence="1 2">YTM-1</strain>
    </source>
</reference>
<evidence type="ECO:0000313" key="2">
    <source>
        <dbReference type="Proteomes" id="UP000285310"/>
    </source>
</evidence>
<dbReference type="AlphaFoldDB" id="A0A423PZE9"/>